<evidence type="ECO:0000256" key="3">
    <source>
        <dbReference type="ARBA" id="ARBA00022679"/>
    </source>
</evidence>
<gene>
    <name evidence="10" type="ORF">BT63DRAFT_444285</name>
</gene>
<sequence>MEVITALDNDIAALTAQLQEIRVFNKQSKGKHALNNLPDHEIASSAFHSEVEQTITSLLNLRIAHYIANDLPIPAAIEHASILDDELNGISALSIIDQEDEDDPLVGLPGPSTTAPTSHCVACYSQLPLGDIIRTPCGDHYCGDCLKELFLLATKDENYFPPRCCRQKVPIELITPVLSPEELKAFQSASIEFTTKNRLYCSNVGCGKFLAPPTASGLDVVTCDKCLSQTCIQCKKAEHTGDCPEDEALQATLVLAAEMNWQRCNACKSMIELDTGCYHMRCKCGHQFCYICGVEWKKCRCAQWDENRLVARANVIVNREPAGRRRMAPAERAQRMGVVRQELIERHQCTHPRRLEKIERQRPEHGANWPGFQCEMCNSRLFYHILRCTRCHIQVCDRCRRNRIAARDDDDDDDVW</sequence>
<name>A0A6A6TYR4_9PEZI</name>
<dbReference type="CDD" id="cd22584">
    <property type="entry name" value="Rcat_RBR_unk"/>
    <property type="match status" value="1"/>
</dbReference>
<accession>A0A6A6TYR4</accession>
<keyword evidence="4" id="KW-0479">Metal-binding</keyword>
<dbReference type="InterPro" id="IPR002867">
    <property type="entry name" value="IBR_dom"/>
</dbReference>
<comment type="catalytic activity">
    <reaction evidence="1">
        <text>[E2 ubiquitin-conjugating enzyme]-S-ubiquitinyl-L-cysteine + [acceptor protein]-L-lysine = [E2 ubiquitin-conjugating enzyme]-L-cysteine + [acceptor protein]-N(6)-ubiquitinyl-L-lysine.</text>
        <dbReference type="EC" id="2.3.2.31"/>
    </reaction>
</comment>
<organism evidence="10 11">
    <name type="scientific">Microthyrium microscopicum</name>
    <dbReference type="NCBI Taxonomy" id="703497"/>
    <lineage>
        <taxon>Eukaryota</taxon>
        <taxon>Fungi</taxon>
        <taxon>Dikarya</taxon>
        <taxon>Ascomycota</taxon>
        <taxon>Pezizomycotina</taxon>
        <taxon>Dothideomycetes</taxon>
        <taxon>Dothideomycetes incertae sedis</taxon>
        <taxon>Microthyriales</taxon>
        <taxon>Microthyriaceae</taxon>
        <taxon>Microthyrium</taxon>
    </lineage>
</organism>
<keyword evidence="5" id="KW-0677">Repeat</keyword>
<dbReference type="PROSITE" id="PS51873">
    <property type="entry name" value="TRIAD"/>
    <property type="match status" value="1"/>
</dbReference>
<dbReference type="InterPro" id="IPR031127">
    <property type="entry name" value="E3_UB_ligase_RBR"/>
</dbReference>
<dbReference type="GO" id="GO:0016567">
    <property type="term" value="P:protein ubiquitination"/>
    <property type="evidence" value="ECO:0007669"/>
    <property type="project" value="InterPro"/>
</dbReference>
<dbReference type="AlphaFoldDB" id="A0A6A6TYR4"/>
<evidence type="ECO:0000259" key="9">
    <source>
        <dbReference type="PROSITE" id="PS51873"/>
    </source>
</evidence>
<evidence type="ECO:0000256" key="1">
    <source>
        <dbReference type="ARBA" id="ARBA00001798"/>
    </source>
</evidence>
<keyword evidence="11" id="KW-1185">Reference proteome</keyword>
<evidence type="ECO:0000256" key="5">
    <source>
        <dbReference type="ARBA" id="ARBA00022737"/>
    </source>
</evidence>
<dbReference type="Proteomes" id="UP000799302">
    <property type="component" value="Unassembled WGS sequence"/>
</dbReference>
<dbReference type="SUPFAM" id="SSF57850">
    <property type="entry name" value="RING/U-box"/>
    <property type="match status" value="2"/>
</dbReference>
<evidence type="ECO:0000256" key="2">
    <source>
        <dbReference type="ARBA" id="ARBA00012251"/>
    </source>
</evidence>
<dbReference type="EC" id="2.3.2.31" evidence="2"/>
<dbReference type="InterPro" id="IPR044066">
    <property type="entry name" value="TRIAD_supradom"/>
</dbReference>
<dbReference type="GO" id="GO:0008270">
    <property type="term" value="F:zinc ion binding"/>
    <property type="evidence" value="ECO:0007669"/>
    <property type="project" value="UniProtKB-KW"/>
</dbReference>
<protein>
    <recommendedName>
        <fullName evidence="2">RBR-type E3 ubiquitin transferase</fullName>
        <ecNumber evidence="2">2.3.2.31</ecNumber>
    </recommendedName>
</protein>
<evidence type="ECO:0000256" key="8">
    <source>
        <dbReference type="ARBA" id="ARBA00022833"/>
    </source>
</evidence>
<evidence type="ECO:0000256" key="6">
    <source>
        <dbReference type="ARBA" id="ARBA00022771"/>
    </source>
</evidence>
<evidence type="ECO:0000313" key="10">
    <source>
        <dbReference type="EMBL" id="KAF2663814.1"/>
    </source>
</evidence>
<dbReference type="Pfam" id="PF01485">
    <property type="entry name" value="IBR"/>
    <property type="match status" value="2"/>
</dbReference>
<keyword evidence="7" id="KW-0833">Ubl conjugation pathway</keyword>
<dbReference type="Gene3D" id="1.20.120.1750">
    <property type="match status" value="1"/>
</dbReference>
<evidence type="ECO:0000256" key="4">
    <source>
        <dbReference type="ARBA" id="ARBA00022723"/>
    </source>
</evidence>
<evidence type="ECO:0000256" key="7">
    <source>
        <dbReference type="ARBA" id="ARBA00022786"/>
    </source>
</evidence>
<dbReference type="EMBL" id="MU004244">
    <property type="protein sequence ID" value="KAF2663814.1"/>
    <property type="molecule type" value="Genomic_DNA"/>
</dbReference>
<keyword evidence="3" id="KW-0808">Transferase</keyword>
<proteinExistence type="predicted"/>
<dbReference type="PANTHER" id="PTHR11685">
    <property type="entry name" value="RBR FAMILY RING FINGER AND IBR DOMAIN-CONTAINING"/>
    <property type="match status" value="1"/>
</dbReference>
<reference evidence="10" key="1">
    <citation type="journal article" date="2020" name="Stud. Mycol.">
        <title>101 Dothideomycetes genomes: a test case for predicting lifestyles and emergence of pathogens.</title>
        <authorList>
            <person name="Haridas S."/>
            <person name="Albert R."/>
            <person name="Binder M."/>
            <person name="Bloem J."/>
            <person name="Labutti K."/>
            <person name="Salamov A."/>
            <person name="Andreopoulos B."/>
            <person name="Baker S."/>
            <person name="Barry K."/>
            <person name="Bills G."/>
            <person name="Bluhm B."/>
            <person name="Cannon C."/>
            <person name="Castanera R."/>
            <person name="Culley D."/>
            <person name="Daum C."/>
            <person name="Ezra D."/>
            <person name="Gonzalez J."/>
            <person name="Henrissat B."/>
            <person name="Kuo A."/>
            <person name="Liang C."/>
            <person name="Lipzen A."/>
            <person name="Lutzoni F."/>
            <person name="Magnuson J."/>
            <person name="Mondo S."/>
            <person name="Nolan M."/>
            <person name="Ohm R."/>
            <person name="Pangilinan J."/>
            <person name="Park H.-J."/>
            <person name="Ramirez L."/>
            <person name="Alfaro M."/>
            <person name="Sun H."/>
            <person name="Tritt A."/>
            <person name="Yoshinaga Y."/>
            <person name="Zwiers L.-H."/>
            <person name="Turgeon B."/>
            <person name="Goodwin S."/>
            <person name="Spatafora J."/>
            <person name="Crous P."/>
            <person name="Grigoriev I."/>
        </authorList>
    </citation>
    <scope>NUCLEOTIDE SEQUENCE</scope>
    <source>
        <strain evidence="10">CBS 115976</strain>
    </source>
</reference>
<keyword evidence="6" id="KW-0863">Zinc-finger</keyword>
<dbReference type="GO" id="GO:0061630">
    <property type="term" value="F:ubiquitin protein ligase activity"/>
    <property type="evidence" value="ECO:0007669"/>
    <property type="project" value="UniProtKB-EC"/>
</dbReference>
<dbReference type="CDD" id="cd20335">
    <property type="entry name" value="BRcat_RBR"/>
    <property type="match status" value="1"/>
</dbReference>
<keyword evidence="8" id="KW-0862">Zinc</keyword>
<dbReference type="OrthoDB" id="10009520at2759"/>
<feature type="domain" description="RING-type" evidence="9">
    <location>
        <begin position="116"/>
        <end position="305"/>
    </location>
</feature>
<evidence type="ECO:0000313" key="11">
    <source>
        <dbReference type="Proteomes" id="UP000799302"/>
    </source>
</evidence>